<evidence type="ECO:0000313" key="3">
    <source>
        <dbReference type="Proteomes" id="UP001177670"/>
    </source>
</evidence>
<sequence>MQLVEYSERSISRNNTGLVAPPDQLRPLLQPMKIISSEISVHPSKEQKCNKHRDNYETFGFKVP</sequence>
<accession>A0AA40G9E8</accession>
<dbReference type="EMBL" id="JAHYIQ010000004">
    <property type="protein sequence ID" value="KAK1132906.1"/>
    <property type="molecule type" value="Genomic_DNA"/>
</dbReference>
<evidence type="ECO:0000313" key="2">
    <source>
        <dbReference type="EMBL" id="KAK1132906.1"/>
    </source>
</evidence>
<dbReference type="Proteomes" id="UP001177670">
    <property type="component" value="Unassembled WGS sequence"/>
</dbReference>
<protein>
    <submittedName>
        <fullName evidence="2">Uncharacterized protein</fullName>
    </submittedName>
</protein>
<comment type="caution">
    <text evidence="2">The sequence shown here is derived from an EMBL/GenBank/DDBJ whole genome shotgun (WGS) entry which is preliminary data.</text>
</comment>
<feature type="compositionally biased region" description="Basic and acidic residues" evidence="1">
    <location>
        <begin position="1"/>
        <end position="11"/>
    </location>
</feature>
<feature type="compositionally biased region" description="Basic and acidic residues" evidence="1">
    <location>
        <begin position="45"/>
        <end position="56"/>
    </location>
</feature>
<evidence type="ECO:0000256" key="1">
    <source>
        <dbReference type="SAM" id="MobiDB-lite"/>
    </source>
</evidence>
<name>A0AA40G9E8_9HYME</name>
<gene>
    <name evidence="2" type="ORF">K0M31_014274</name>
</gene>
<proteinExistence type="predicted"/>
<organism evidence="2 3">
    <name type="scientific">Melipona bicolor</name>
    <dbReference type="NCBI Taxonomy" id="60889"/>
    <lineage>
        <taxon>Eukaryota</taxon>
        <taxon>Metazoa</taxon>
        <taxon>Ecdysozoa</taxon>
        <taxon>Arthropoda</taxon>
        <taxon>Hexapoda</taxon>
        <taxon>Insecta</taxon>
        <taxon>Pterygota</taxon>
        <taxon>Neoptera</taxon>
        <taxon>Endopterygota</taxon>
        <taxon>Hymenoptera</taxon>
        <taxon>Apocrita</taxon>
        <taxon>Aculeata</taxon>
        <taxon>Apoidea</taxon>
        <taxon>Anthophila</taxon>
        <taxon>Apidae</taxon>
        <taxon>Melipona</taxon>
    </lineage>
</organism>
<keyword evidence="3" id="KW-1185">Reference proteome</keyword>
<feature type="region of interest" description="Disordered" evidence="1">
    <location>
        <begin position="1"/>
        <end position="23"/>
    </location>
</feature>
<reference evidence="2" key="1">
    <citation type="submission" date="2021-10" db="EMBL/GenBank/DDBJ databases">
        <title>Melipona bicolor Genome sequencing and assembly.</title>
        <authorList>
            <person name="Araujo N.S."/>
            <person name="Arias M.C."/>
        </authorList>
    </citation>
    <scope>NUCLEOTIDE SEQUENCE</scope>
    <source>
        <strain evidence="2">USP_2M_L1-L4_2017</strain>
        <tissue evidence="2">Whole body</tissue>
    </source>
</reference>
<dbReference type="AlphaFoldDB" id="A0AA40G9E8"/>
<feature type="region of interest" description="Disordered" evidence="1">
    <location>
        <begin position="45"/>
        <end position="64"/>
    </location>
</feature>